<keyword evidence="2" id="KW-1185">Reference proteome</keyword>
<name>A0ABV6YN21_UNCEI</name>
<dbReference type="EMBL" id="JBHPEI010000007">
    <property type="protein sequence ID" value="MFC1799454.1"/>
    <property type="molecule type" value="Genomic_DNA"/>
</dbReference>
<dbReference type="Proteomes" id="UP001594288">
    <property type="component" value="Unassembled WGS sequence"/>
</dbReference>
<proteinExistence type="predicted"/>
<evidence type="ECO:0000313" key="1">
    <source>
        <dbReference type="EMBL" id="MFC1799454.1"/>
    </source>
</evidence>
<accession>A0ABV6YN21</accession>
<protein>
    <submittedName>
        <fullName evidence="1">Uncharacterized protein</fullName>
    </submittedName>
</protein>
<gene>
    <name evidence="1" type="ORF">ACFL2Z_00875</name>
</gene>
<reference evidence="1 2" key="1">
    <citation type="submission" date="2024-09" db="EMBL/GenBank/DDBJ databases">
        <authorList>
            <person name="D'Angelo T."/>
        </authorList>
    </citation>
    <scope>NUCLEOTIDE SEQUENCE [LARGE SCALE GENOMIC DNA]</scope>
    <source>
        <strain evidence="1">SAG AM-311-F02</strain>
    </source>
</reference>
<organism evidence="1 2">
    <name type="scientific">Eiseniibacteriota bacterium</name>
    <dbReference type="NCBI Taxonomy" id="2212470"/>
    <lineage>
        <taxon>Bacteria</taxon>
        <taxon>Candidatus Eiseniibacteriota</taxon>
    </lineage>
</organism>
<evidence type="ECO:0000313" key="2">
    <source>
        <dbReference type="Proteomes" id="UP001594288"/>
    </source>
</evidence>
<comment type="caution">
    <text evidence="1">The sequence shown here is derived from an EMBL/GenBank/DDBJ whole genome shotgun (WGS) entry which is preliminary data.</text>
</comment>
<sequence length="425" mass="49577">MNYMWEFLKRNDYFRRDIEEYRLLLAERDRLSGRMSEAGVQKRFSRREQENRGPAPVDTALTEIELRISDLQLRLAYRWRVYWPLTDLIAGEQVSSIYEELPALAEEQHGAGACVVGRAASGVLSPGVFKKLMQEPIQWVRALVEQFHPIAKGSEGCDIIQLLERVEERVFDRADIENLFWGWFGLYRTIRQDFFRGASPLSRAEGSADREGGGPASERVRGGLRFLKRRKLNTWIDVQVDASRSKKDIVAEVERIVDVAHEILRLEGTKARSSRRHVSKYGRYLKVWDLWAEKRSFDEIARTMYPGEYRETPDKAIARIKGQRDAAYRIIYGEEYRPVFRRAIKNEDLPTDCDKCFKKRKGLCTELCPPMRAYVEQGQRKSSVESLPLGEMDPKDYERMFAERYAPRFDSWDFMEDPTATEGEE</sequence>